<accession>G3I1K3</accession>
<evidence type="ECO:0000313" key="2">
    <source>
        <dbReference type="EMBL" id="EGW13247.1"/>
    </source>
</evidence>
<dbReference type="InParanoid" id="G3I1K3"/>
<evidence type="ECO:0000313" key="3">
    <source>
        <dbReference type="Proteomes" id="UP000001075"/>
    </source>
</evidence>
<sequence>MGAQIGPCTAPGGCHLPTRAPAVFPGSSPLSLARSRGRGAAARGPPRGSECAPP</sequence>
<dbReference type="AlphaFoldDB" id="G3I1K3"/>
<dbReference type="Proteomes" id="UP000001075">
    <property type="component" value="Unassembled WGS sequence"/>
</dbReference>
<name>G3I1K3_CRIGR</name>
<evidence type="ECO:0000256" key="1">
    <source>
        <dbReference type="SAM" id="MobiDB-lite"/>
    </source>
</evidence>
<protein>
    <submittedName>
        <fullName evidence="2">Uncharacterized protein</fullName>
    </submittedName>
</protein>
<feature type="compositionally biased region" description="Low complexity" evidence="1">
    <location>
        <begin position="38"/>
        <end position="54"/>
    </location>
</feature>
<proteinExistence type="predicted"/>
<dbReference type="EMBL" id="JH001081">
    <property type="protein sequence ID" value="EGW13247.1"/>
    <property type="molecule type" value="Genomic_DNA"/>
</dbReference>
<feature type="region of interest" description="Disordered" evidence="1">
    <location>
        <begin position="1"/>
        <end position="54"/>
    </location>
</feature>
<gene>
    <name evidence="2" type="ORF">I79_017265</name>
</gene>
<reference evidence="3" key="1">
    <citation type="journal article" date="2011" name="Nat. Biotechnol.">
        <title>The genomic sequence of the Chinese hamster ovary (CHO)-K1 cell line.</title>
        <authorList>
            <person name="Xu X."/>
            <person name="Nagarajan H."/>
            <person name="Lewis N.E."/>
            <person name="Pan S."/>
            <person name="Cai Z."/>
            <person name="Liu X."/>
            <person name="Chen W."/>
            <person name="Xie M."/>
            <person name="Wang W."/>
            <person name="Hammond S."/>
            <person name="Andersen M.R."/>
            <person name="Neff N."/>
            <person name="Passarelli B."/>
            <person name="Koh W."/>
            <person name="Fan H.C."/>
            <person name="Wang J."/>
            <person name="Gui Y."/>
            <person name="Lee K.H."/>
            <person name="Betenbaugh M.J."/>
            <person name="Quake S.R."/>
            <person name="Famili I."/>
            <person name="Palsson B.O."/>
            <person name="Wang J."/>
        </authorList>
    </citation>
    <scope>NUCLEOTIDE SEQUENCE [LARGE SCALE GENOMIC DNA]</scope>
    <source>
        <strain evidence="3">CHO K1 cell line</strain>
    </source>
</reference>
<organism evidence="2 3">
    <name type="scientific">Cricetulus griseus</name>
    <name type="common">Chinese hamster</name>
    <name type="synonym">Cricetulus barabensis griseus</name>
    <dbReference type="NCBI Taxonomy" id="10029"/>
    <lineage>
        <taxon>Eukaryota</taxon>
        <taxon>Metazoa</taxon>
        <taxon>Chordata</taxon>
        <taxon>Craniata</taxon>
        <taxon>Vertebrata</taxon>
        <taxon>Euteleostomi</taxon>
        <taxon>Mammalia</taxon>
        <taxon>Eutheria</taxon>
        <taxon>Euarchontoglires</taxon>
        <taxon>Glires</taxon>
        <taxon>Rodentia</taxon>
        <taxon>Myomorpha</taxon>
        <taxon>Muroidea</taxon>
        <taxon>Cricetidae</taxon>
        <taxon>Cricetinae</taxon>
        <taxon>Cricetulus</taxon>
    </lineage>
</organism>